<dbReference type="Pfam" id="PF13407">
    <property type="entry name" value="Peripla_BP_4"/>
    <property type="match status" value="1"/>
</dbReference>
<accession>A0A1H6E1S9</accession>
<dbReference type="GO" id="GO:0030313">
    <property type="term" value="C:cell envelope"/>
    <property type="evidence" value="ECO:0007669"/>
    <property type="project" value="UniProtKB-SubCell"/>
</dbReference>
<evidence type="ECO:0000313" key="7">
    <source>
        <dbReference type="EMBL" id="SEG91532.1"/>
    </source>
</evidence>
<feature type="signal peptide" evidence="5">
    <location>
        <begin position="1"/>
        <end position="29"/>
    </location>
</feature>
<dbReference type="PROSITE" id="PS51257">
    <property type="entry name" value="PROKAR_LIPOPROTEIN"/>
    <property type="match status" value="1"/>
</dbReference>
<comment type="similarity">
    <text evidence="2">Belongs to the bacterial solute-binding protein 2 family.</text>
</comment>
<keyword evidence="7" id="KW-0813">Transport</keyword>
<evidence type="ECO:0000313" key="8">
    <source>
        <dbReference type="Proteomes" id="UP000236723"/>
    </source>
</evidence>
<sequence>MYSGFSRKAVLAGAAAGLLALAGCSNTGASEGDTGGAGKLTACVTTLFPTGTFAEFVTALKSQGEKRNMSFDVQHVNNDSSKENQVLSACATRQVDVVIASVVSPTGSVASLQRLESADIPVICYNTCLNPPQDQQLAAAFVTNDQVELGERAAEAATGYIKEKLGGTAKVAYLTCETYDVCKQRRQGLDKGLAGVNATVVAAQEGFVVDKATPVATSILTAHPDVDVFIAENEDGVIAAANAIKARGLTGRTVVFGIGMNPTVAGLLLAPDGVVQGTIGQDAASWATEVVEIADAIRNGRDTGPFHHYTPGPGFSHDDPGPVRQYLQTQSG</sequence>
<evidence type="ECO:0000256" key="3">
    <source>
        <dbReference type="ARBA" id="ARBA00022729"/>
    </source>
</evidence>
<dbReference type="AlphaFoldDB" id="A0A1H6E1S9"/>
<dbReference type="OrthoDB" id="3837830at2"/>
<dbReference type="SUPFAM" id="SSF53822">
    <property type="entry name" value="Periplasmic binding protein-like I"/>
    <property type="match status" value="1"/>
</dbReference>
<dbReference type="Gene3D" id="3.40.50.2300">
    <property type="match status" value="2"/>
</dbReference>
<evidence type="ECO:0000256" key="1">
    <source>
        <dbReference type="ARBA" id="ARBA00004196"/>
    </source>
</evidence>
<evidence type="ECO:0000256" key="5">
    <source>
        <dbReference type="SAM" id="SignalP"/>
    </source>
</evidence>
<dbReference type="PANTHER" id="PTHR46847">
    <property type="entry name" value="D-ALLOSE-BINDING PERIPLASMIC PROTEIN-RELATED"/>
    <property type="match status" value="1"/>
</dbReference>
<evidence type="ECO:0000256" key="2">
    <source>
        <dbReference type="ARBA" id="ARBA00007639"/>
    </source>
</evidence>
<protein>
    <submittedName>
        <fullName evidence="7">Simple sugar transport system substrate-binding protein</fullName>
    </submittedName>
</protein>
<dbReference type="PANTHER" id="PTHR46847:SF1">
    <property type="entry name" value="D-ALLOSE-BINDING PERIPLASMIC PROTEIN-RELATED"/>
    <property type="match status" value="1"/>
</dbReference>
<dbReference type="RefSeq" id="WP_103944238.1">
    <property type="nucleotide sequence ID" value="NZ_FNVO01000029.1"/>
</dbReference>
<feature type="region of interest" description="Disordered" evidence="4">
    <location>
        <begin position="302"/>
        <end position="321"/>
    </location>
</feature>
<keyword evidence="8" id="KW-1185">Reference proteome</keyword>
<dbReference type="GO" id="GO:0030246">
    <property type="term" value="F:carbohydrate binding"/>
    <property type="evidence" value="ECO:0007669"/>
    <property type="project" value="UniProtKB-ARBA"/>
</dbReference>
<dbReference type="InterPro" id="IPR025997">
    <property type="entry name" value="SBP_2_dom"/>
</dbReference>
<comment type="subcellular location">
    <subcellularLocation>
        <location evidence="1">Cell envelope</location>
    </subcellularLocation>
</comment>
<dbReference type="InterPro" id="IPR028082">
    <property type="entry name" value="Peripla_BP_I"/>
</dbReference>
<feature type="chain" id="PRO_5009296438" evidence="5">
    <location>
        <begin position="30"/>
        <end position="332"/>
    </location>
</feature>
<keyword evidence="3 5" id="KW-0732">Signal</keyword>
<evidence type="ECO:0000259" key="6">
    <source>
        <dbReference type="Pfam" id="PF13407"/>
    </source>
</evidence>
<name>A0A1H6E1S9_9ACTN</name>
<evidence type="ECO:0000256" key="4">
    <source>
        <dbReference type="SAM" id="MobiDB-lite"/>
    </source>
</evidence>
<gene>
    <name evidence="7" type="ORF">SAMN04489712_12951</name>
</gene>
<keyword evidence="7" id="KW-0762">Sugar transport</keyword>
<reference evidence="8" key="1">
    <citation type="submission" date="2016-10" db="EMBL/GenBank/DDBJ databases">
        <authorList>
            <person name="Varghese N."/>
            <person name="Submissions S."/>
        </authorList>
    </citation>
    <scope>NUCLEOTIDE SEQUENCE [LARGE SCALE GENOMIC DNA]</scope>
    <source>
        <strain evidence="8">DSM 43163</strain>
    </source>
</reference>
<dbReference type="EMBL" id="FNVO01000029">
    <property type="protein sequence ID" value="SEG91532.1"/>
    <property type="molecule type" value="Genomic_DNA"/>
</dbReference>
<feature type="domain" description="Periplasmic binding protein" evidence="6">
    <location>
        <begin position="55"/>
        <end position="301"/>
    </location>
</feature>
<organism evidence="7 8">
    <name type="scientific">Thermomonospora echinospora</name>
    <dbReference type="NCBI Taxonomy" id="1992"/>
    <lineage>
        <taxon>Bacteria</taxon>
        <taxon>Bacillati</taxon>
        <taxon>Actinomycetota</taxon>
        <taxon>Actinomycetes</taxon>
        <taxon>Streptosporangiales</taxon>
        <taxon>Thermomonosporaceae</taxon>
        <taxon>Thermomonospora</taxon>
    </lineage>
</organism>
<proteinExistence type="inferred from homology"/>
<dbReference type="Proteomes" id="UP000236723">
    <property type="component" value="Unassembled WGS sequence"/>
</dbReference>